<dbReference type="SUPFAM" id="SSF51445">
    <property type="entry name" value="(Trans)glycosidases"/>
    <property type="match status" value="1"/>
</dbReference>
<dbReference type="InterPro" id="IPR017853">
    <property type="entry name" value="GH"/>
</dbReference>
<feature type="region of interest" description="Disordered" evidence="7">
    <location>
        <begin position="39"/>
        <end position="63"/>
    </location>
</feature>
<dbReference type="InterPro" id="IPR036962">
    <property type="entry name" value="Glyco_hydro_3_N_sf"/>
</dbReference>
<dbReference type="EMBL" id="BAABLV010000005">
    <property type="protein sequence ID" value="GAA4890189.1"/>
    <property type="molecule type" value="Genomic_DNA"/>
</dbReference>
<dbReference type="Pfam" id="PF00933">
    <property type="entry name" value="Glyco_hydro_3"/>
    <property type="match status" value="1"/>
</dbReference>
<dbReference type="PROSITE" id="PS51257">
    <property type="entry name" value="PROKAR_LIPOPROTEIN"/>
    <property type="match status" value="1"/>
</dbReference>
<evidence type="ECO:0000256" key="5">
    <source>
        <dbReference type="ARBA" id="ARBA00022801"/>
    </source>
</evidence>
<keyword evidence="4 8" id="KW-0732">Signal</keyword>
<organism evidence="11 12">
    <name type="scientific">Tessaracoccus lubricantis</name>
    <dbReference type="NCBI Taxonomy" id="545543"/>
    <lineage>
        <taxon>Bacteria</taxon>
        <taxon>Bacillati</taxon>
        <taxon>Actinomycetota</taxon>
        <taxon>Actinomycetes</taxon>
        <taxon>Propionibacteriales</taxon>
        <taxon>Propionibacteriaceae</taxon>
        <taxon>Tessaracoccus</taxon>
    </lineage>
</organism>
<evidence type="ECO:0000256" key="4">
    <source>
        <dbReference type="ARBA" id="ARBA00022729"/>
    </source>
</evidence>
<dbReference type="PANTHER" id="PTHR30620">
    <property type="entry name" value="PERIPLASMIC BETA-GLUCOSIDASE-RELATED"/>
    <property type="match status" value="1"/>
</dbReference>
<reference evidence="12" key="1">
    <citation type="journal article" date="2019" name="Int. J. Syst. Evol. Microbiol.">
        <title>The Global Catalogue of Microorganisms (GCM) 10K type strain sequencing project: providing services to taxonomists for standard genome sequencing and annotation.</title>
        <authorList>
            <consortium name="The Broad Institute Genomics Platform"/>
            <consortium name="The Broad Institute Genome Sequencing Center for Infectious Disease"/>
            <person name="Wu L."/>
            <person name="Ma J."/>
        </authorList>
    </citation>
    <scope>NUCLEOTIDE SEQUENCE [LARGE SCALE GENOMIC DNA]</scope>
    <source>
        <strain evidence="12">JCM 19125</strain>
    </source>
</reference>
<feature type="chain" id="PRO_5045592332" description="beta-glucosidase" evidence="8">
    <location>
        <begin position="41"/>
        <end position="813"/>
    </location>
</feature>
<comment type="catalytic activity">
    <reaction evidence="1">
        <text>Hydrolysis of terminal, non-reducing beta-D-glucosyl residues with release of beta-D-glucose.</text>
        <dbReference type="EC" id="3.2.1.21"/>
    </reaction>
</comment>
<evidence type="ECO:0000256" key="1">
    <source>
        <dbReference type="ARBA" id="ARBA00000448"/>
    </source>
</evidence>
<dbReference type="InterPro" id="IPR001764">
    <property type="entry name" value="Glyco_hydro_3_N"/>
</dbReference>
<evidence type="ECO:0000259" key="9">
    <source>
        <dbReference type="Pfam" id="PF00933"/>
    </source>
</evidence>
<feature type="domain" description="Glycoside hydrolase family 3 N-terminal" evidence="9">
    <location>
        <begin position="162"/>
        <end position="457"/>
    </location>
</feature>
<evidence type="ECO:0000259" key="10">
    <source>
        <dbReference type="Pfam" id="PF01915"/>
    </source>
</evidence>
<dbReference type="InterPro" id="IPR036881">
    <property type="entry name" value="Glyco_hydro_3_C_sf"/>
</dbReference>
<sequence length="813" mass="87357">MKVLQREGAGGHPMKRSAVRVLAFAGVAAMALSGCTAAPAQQGTQSPTPSAAQSVSETTTTGDYTEREVTDGTTTFMVVDNPGDGPTLSYGAESGITLLEEEIDGETYAFKDMNANGELDTWEDWRVESIDRATDLAEDLSIEQIAGLMLFSAHERSPIDGLSDAQREYLTDSRLRNVLNAGPNDVAANVTWANEMQAFVEALASEEEPYVPVNFSSDPRTTAGAAGYNAEGDISRWPSNLGLAATFDIETMQAFASLTSAEYRALGITTALSPQIDLASEPRWLRVEGTFGENIEWASELAAAYVEGFQGTAGQEGWGPESVNTMIKHWAGDGPGEGGRESHRPAGKYGVYPGDNFEGHVAPFLAALDSAAVMTSYSIALDGTGEPILGGERVGTAYDPIRMDLLRDEHNYEGVVVTDWGVTRDEDPATIYTSWGVEDLTIEERHYEIIKTGVDMFGGNNDAQPVLAAYDMWQADFEAGKNEIDAETRFRETGARVLNMIFQPGLYENAYLELEASQSVVASDDKVEAGFQAQLDSVVMLKNDGETISATDRAEWADATVYIPRSYDTGFASHRAPAAYTEGPGLTIEVAERYFGTVLTDEAVLDENEQVVTYTAPDLTDVDLVLVGMSSPNNGNLASNAGLDTEAGEWYPLSLQYRPYTADGPDVRRTSISGDILDDGTRENRSYFGNTSRIANESTLEAFERAVAAVEASGKDIPVITVLKAINPVVPSEFEDASDAIVVGFGTSDQALIEVALGLHEPQGRLPIAFPASMEAVEAQLEDVGEDMEAYVDSAGNMYDYGFGLNYAGPIAG</sequence>
<feature type="domain" description="Glycoside hydrolase family 3 C-terminal" evidence="10">
    <location>
        <begin position="704"/>
        <end position="807"/>
    </location>
</feature>
<evidence type="ECO:0000256" key="2">
    <source>
        <dbReference type="ARBA" id="ARBA00005336"/>
    </source>
</evidence>
<keyword evidence="6" id="KW-0326">Glycosidase</keyword>
<protein>
    <recommendedName>
        <fullName evidence="3">beta-glucosidase</fullName>
        <ecNumber evidence="3">3.2.1.21</ecNumber>
    </recommendedName>
</protein>
<dbReference type="PRINTS" id="PR00133">
    <property type="entry name" value="GLHYDRLASE3"/>
</dbReference>
<dbReference type="PANTHER" id="PTHR30620:SF16">
    <property type="entry name" value="LYSOSOMAL BETA GLUCOSIDASE"/>
    <property type="match status" value="1"/>
</dbReference>
<feature type="signal peptide" evidence="8">
    <location>
        <begin position="1"/>
        <end position="40"/>
    </location>
</feature>
<dbReference type="Pfam" id="PF01915">
    <property type="entry name" value="Glyco_hydro_3_C"/>
    <property type="match status" value="1"/>
</dbReference>
<evidence type="ECO:0000313" key="12">
    <source>
        <dbReference type="Proteomes" id="UP001501521"/>
    </source>
</evidence>
<comment type="caution">
    <text evidence="11">The sequence shown here is derived from an EMBL/GenBank/DDBJ whole genome shotgun (WGS) entry which is preliminary data.</text>
</comment>
<keyword evidence="12" id="KW-1185">Reference proteome</keyword>
<name>A0ABP9EYW4_9ACTN</name>
<gene>
    <name evidence="11" type="ORF">GCM10025789_03330</name>
</gene>
<dbReference type="Gene3D" id="3.40.50.1700">
    <property type="entry name" value="Glycoside hydrolase family 3 C-terminal domain"/>
    <property type="match status" value="1"/>
</dbReference>
<evidence type="ECO:0000313" key="11">
    <source>
        <dbReference type="EMBL" id="GAA4890189.1"/>
    </source>
</evidence>
<dbReference type="InterPro" id="IPR002772">
    <property type="entry name" value="Glyco_hydro_3_C"/>
</dbReference>
<dbReference type="Proteomes" id="UP001501521">
    <property type="component" value="Unassembled WGS sequence"/>
</dbReference>
<comment type="similarity">
    <text evidence="2">Belongs to the glycosyl hydrolase 3 family.</text>
</comment>
<evidence type="ECO:0000256" key="6">
    <source>
        <dbReference type="ARBA" id="ARBA00023295"/>
    </source>
</evidence>
<evidence type="ECO:0000256" key="3">
    <source>
        <dbReference type="ARBA" id="ARBA00012744"/>
    </source>
</evidence>
<dbReference type="EC" id="3.2.1.21" evidence="3"/>
<dbReference type="InterPro" id="IPR051915">
    <property type="entry name" value="Cellulose_Degrad_GH3"/>
</dbReference>
<accession>A0ABP9EYW4</accession>
<dbReference type="SUPFAM" id="SSF52279">
    <property type="entry name" value="Beta-D-glucan exohydrolase, C-terminal domain"/>
    <property type="match status" value="1"/>
</dbReference>
<keyword evidence="5" id="KW-0378">Hydrolase</keyword>
<dbReference type="Gene3D" id="3.20.20.300">
    <property type="entry name" value="Glycoside hydrolase, family 3, N-terminal domain"/>
    <property type="match status" value="1"/>
</dbReference>
<evidence type="ECO:0000256" key="8">
    <source>
        <dbReference type="SAM" id="SignalP"/>
    </source>
</evidence>
<evidence type="ECO:0000256" key="7">
    <source>
        <dbReference type="SAM" id="MobiDB-lite"/>
    </source>
</evidence>
<proteinExistence type="inferred from homology"/>
<dbReference type="RefSeq" id="WP_345578012.1">
    <property type="nucleotide sequence ID" value="NZ_BAABLV010000005.1"/>
</dbReference>